<keyword evidence="2" id="KW-0472">Membrane</keyword>
<comment type="caution">
    <text evidence="3">The sequence shown here is derived from an EMBL/GenBank/DDBJ whole genome shotgun (WGS) entry which is preliminary data.</text>
</comment>
<gene>
    <name evidence="3" type="ORF">JJJ17_02705</name>
</gene>
<dbReference type="EMBL" id="JAEPRQ010000001">
    <property type="protein sequence ID" value="MBK4214830.1"/>
    <property type="molecule type" value="Genomic_DNA"/>
</dbReference>
<name>A0A934VYJ7_9RHOB</name>
<reference evidence="3" key="1">
    <citation type="submission" date="2021-01" db="EMBL/GenBank/DDBJ databases">
        <title>Paracoccus amoyensis sp. nov., isolated from the surface seawater along the coast of Xiamen Island, China.</title>
        <authorList>
            <person name="Lyu L."/>
        </authorList>
    </citation>
    <scope>NUCLEOTIDE SEQUENCE</scope>
    <source>
        <strain evidence="3">MJ17</strain>
    </source>
</reference>
<keyword evidence="2" id="KW-1133">Transmembrane helix</keyword>
<accession>A0A934VYJ7</accession>
<dbReference type="Proteomes" id="UP000640485">
    <property type="component" value="Unassembled WGS sequence"/>
</dbReference>
<proteinExistence type="predicted"/>
<feature type="compositionally biased region" description="Low complexity" evidence="1">
    <location>
        <begin position="40"/>
        <end position="60"/>
    </location>
</feature>
<feature type="region of interest" description="Disordered" evidence="1">
    <location>
        <begin position="27"/>
        <end position="69"/>
    </location>
</feature>
<evidence type="ECO:0000256" key="2">
    <source>
        <dbReference type="SAM" id="Phobius"/>
    </source>
</evidence>
<sequence length="69" mass="6952">MVDTVAIVITLGIFALIALLVYTIRSSKHRGQPRRRGDDGYVVSGDGVAASDHSSSSDSGDCGGGGGGD</sequence>
<evidence type="ECO:0000313" key="4">
    <source>
        <dbReference type="Proteomes" id="UP000640485"/>
    </source>
</evidence>
<protein>
    <submittedName>
        <fullName evidence="3">Uncharacterized protein</fullName>
    </submittedName>
</protein>
<dbReference type="RefSeq" id="WP_200683585.1">
    <property type="nucleotide sequence ID" value="NZ_JAEPRQ010000001.1"/>
</dbReference>
<evidence type="ECO:0000256" key="1">
    <source>
        <dbReference type="SAM" id="MobiDB-lite"/>
    </source>
</evidence>
<evidence type="ECO:0000313" key="3">
    <source>
        <dbReference type="EMBL" id="MBK4214830.1"/>
    </source>
</evidence>
<feature type="transmembrane region" description="Helical" evidence="2">
    <location>
        <begin position="6"/>
        <end position="24"/>
    </location>
</feature>
<keyword evidence="2" id="KW-0812">Transmembrane</keyword>
<organism evidence="3 4">
    <name type="scientific">Paracoccus caeni</name>
    <dbReference type="NCBI Taxonomy" id="657651"/>
    <lineage>
        <taxon>Bacteria</taxon>
        <taxon>Pseudomonadati</taxon>
        <taxon>Pseudomonadota</taxon>
        <taxon>Alphaproteobacteria</taxon>
        <taxon>Rhodobacterales</taxon>
        <taxon>Paracoccaceae</taxon>
        <taxon>Paracoccus</taxon>
    </lineage>
</organism>
<dbReference type="AlphaFoldDB" id="A0A934VYJ7"/>
<keyword evidence="4" id="KW-1185">Reference proteome</keyword>